<dbReference type="InterPro" id="IPR036812">
    <property type="entry name" value="NAD(P)_OxRdtase_dom_sf"/>
</dbReference>
<accession>A0ABX1K566</accession>
<proteinExistence type="predicted"/>
<feature type="non-terminal residue" evidence="2">
    <location>
        <position position="1"/>
    </location>
</feature>
<dbReference type="InterPro" id="IPR023210">
    <property type="entry name" value="NADP_OxRdtase_dom"/>
</dbReference>
<protein>
    <submittedName>
        <fullName evidence="2">Aldo/keto reductase</fullName>
    </submittedName>
</protein>
<dbReference type="EMBL" id="JAAXOY010000869">
    <property type="protein sequence ID" value="NKY41699.1"/>
    <property type="molecule type" value="Genomic_DNA"/>
</dbReference>
<gene>
    <name evidence="2" type="ORF">HGA02_19925</name>
</gene>
<feature type="domain" description="NADP-dependent oxidoreductase" evidence="1">
    <location>
        <begin position="1"/>
        <end position="47"/>
    </location>
</feature>
<dbReference type="Pfam" id="PF00248">
    <property type="entry name" value="Aldo_ket_red"/>
    <property type="match status" value="1"/>
</dbReference>
<evidence type="ECO:0000259" key="1">
    <source>
        <dbReference type="Pfam" id="PF00248"/>
    </source>
</evidence>
<dbReference type="Proteomes" id="UP000777774">
    <property type="component" value="Unassembled WGS sequence"/>
</dbReference>
<name>A0ABX1K566_9CELL</name>
<comment type="caution">
    <text evidence="2">The sequence shown here is derived from an EMBL/GenBank/DDBJ whole genome shotgun (WGS) entry which is preliminary data.</text>
</comment>
<evidence type="ECO:0000313" key="2">
    <source>
        <dbReference type="EMBL" id="NKY41699.1"/>
    </source>
</evidence>
<organism evidence="2 3">
    <name type="scientific">Cellulomonas septica</name>
    <dbReference type="NCBI Taxonomy" id="285080"/>
    <lineage>
        <taxon>Bacteria</taxon>
        <taxon>Bacillati</taxon>
        <taxon>Actinomycetota</taxon>
        <taxon>Actinomycetes</taxon>
        <taxon>Micrococcales</taxon>
        <taxon>Cellulomonadaceae</taxon>
        <taxon>Cellulomonas</taxon>
    </lineage>
</organism>
<sequence>ALAWVLRDPRVTSVLVGARTVEQLDDNLAAATAAPLDDDEIAAVDAHAVDAGVNLWGPRSSDR</sequence>
<evidence type="ECO:0000313" key="3">
    <source>
        <dbReference type="Proteomes" id="UP000777774"/>
    </source>
</evidence>
<dbReference type="RefSeq" id="WP_210728854.1">
    <property type="nucleotide sequence ID" value="NZ_JAAXOY010000869.1"/>
</dbReference>
<dbReference type="Gene3D" id="3.20.20.100">
    <property type="entry name" value="NADP-dependent oxidoreductase domain"/>
    <property type="match status" value="1"/>
</dbReference>
<reference evidence="2 3" key="1">
    <citation type="submission" date="2020-04" db="EMBL/GenBank/DDBJ databases">
        <title>MicrobeNet Type strains.</title>
        <authorList>
            <person name="Nicholson A.C."/>
        </authorList>
    </citation>
    <scope>NUCLEOTIDE SEQUENCE [LARGE SCALE GENOMIC DNA]</scope>
    <source>
        <strain evidence="2 3">ATCC BAA-787</strain>
    </source>
</reference>
<keyword evidence="3" id="KW-1185">Reference proteome</keyword>
<dbReference type="SUPFAM" id="SSF51430">
    <property type="entry name" value="NAD(P)-linked oxidoreductase"/>
    <property type="match status" value="1"/>
</dbReference>